<dbReference type="Pfam" id="PF01590">
    <property type="entry name" value="GAF"/>
    <property type="match status" value="1"/>
</dbReference>
<evidence type="ECO:0000256" key="5">
    <source>
        <dbReference type="ARBA" id="ARBA00022777"/>
    </source>
</evidence>
<dbReference type="CDD" id="cd00082">
    <property type="entry name" value="HisKA"/>
    <property type="match status" value="1"/>
</dbReference>
<evidence type="ECO:0000256" key="1">
    <source>
        <dbReference type="ARBA" id="ARBA00000085"/>
    </source>
</evidence>
<sequence>MGFAAVARVTDERWVACSVKDDIGFGLKVGGELPIETTFCNQIRQSGVEVVIDDVDNESDYRAHPIPQQYGFKSYISLPIRRQDGSFFGTLCAIDPDPARVRNAETIDMFKMFAAMISLQLDVGERVTRTERALVEERTVGKWREQFIAVLTHDLRNPLASFGAGTKMLGRMVEDPKGKQILSLMNGSVVRMGNLIDNVLDLARASFGGGINVEISEGQPLAPVLGQVVAELASTHPDHQIETAIDIDRPVPVDNQRIGQVLSNLLANALTHGDPAEPIRVEARADDSRFELAVSNAGAPIPEELRSNLFEPYFGTNSKGPQSGLGLGLYIASEIARAHGAELDLSSDDRETRFTFLLPIAD</sequence>
<dbReference type="EMBL" id="JAHWQX010000007">
    <property type="protein sequence ID" value="MBW3099215.1"/>
    <property type="molecule type" value="Genomic_DNA"/>
</dbReference>
<evidence type="ECO:0000256" key="2">
    <source>
        <dbReference type="ARBA" id="ARBA00012438"/>
    </source>
</evidence>
<evidence type="ECO:0000256" key="7">
    <source>
        <dbReference type="ARBA" id="ARBA00023012"/>
    </source>
</evidence>
<proteinExistence type="predicted"/>
<comment type="caution">
    <text evidence="9">The sequence shown here is derived from an EMBL/GenBank/DDBJ whole genome shotgun (WGS) entry which is preliminary data.</text>
</comment>
<accession>A0ABS6WTQ9</accession>
<dbReference type="InterPro" id="IPR050351">
    <property type="entry name" value="BphY/WalK/GraS-like"/>
</dbReference>
<evidence type="ECO:0000313" key="9">
    <source>
        <dbReference type="EMBL" id="MBW3099215.1"/>
    </source>
</evidence>
<evidence type="ECO:0000313" key="10">
    <source>
        <dbReference type="Proteomes" id="UP001430804"/>
    </source>
</evidence>
<dbReference type="SMART" id="SM00387">
    <property type="entry name" value="HATPase_c"/>
    <property type="match status" value="1"/>
</dbReference>
<dbReference type="PANTHER" id="PTHR42878">
    <property type="entry name" value="TWO-COMPONENT HISTIDINE KINASE"/>
    <property type="match status" value="1"/>
</dbReference>
<dbReference type="InterPro" id="IPR003661">
    <property type="entry name" value="HisK_dim/P_dom"/>
</dbReference>
<evidence type="ECO:0000259" key="8">
    <source>
        <dbReference type="PROSITE" id="PS50109"/>
    </source>
</evidence>
<organism evidence="9 10">
    <name type="scientific">Pseudohoeflea coraliihabitans</name>
    <dbReference type="NCBI Taxonomy" id="2860393"/>
    <lineage>
        <taxon>Bacteria</taxon>
        <taxon>Pseudomonadati</taxon>
        <taxon>Pseudomonadota</taxon>
        <taxon>Alphaproteobacteria</taxon>
        <taxon>Hyphomicrobiales</taxon>
        <taxon>Rhizobiaceae</taxon>
        <taxon>Pseudohoeflea</taxon>
    </lineage>
</organism>
<comment type="catalytic activity">
    <reaction evidence="1">
        <text>ATP + protein L-histidine = ADP + protein N-phospho-L-histidine.</text>
        <dbReference type="EC" id="2.7.13.3"/>
    </reaction>
</comment>
<evidence type="ECO:0000256" key="3">
    <source>
        <dbReference type="ARBA" id="ARBA00022679"/>
    </source>
</evidence>
<name>A0ABS6WTQ9_9HYPH</name>
<keyword evidence="4" id="KW-0547">Nucleotide-binding</keyword>
<dbReference type="SMART" id="SM00388">
    <property type="entry name" value="HisKA"/>
    <property type="match status" value="1"/>
</dbReference>
<reference evidence="9" key="1">
    <citation type="submission" date="2021-07" db="EMBL/GenBank/DDBJ databases">
        <title>Pseudohoeflea marina sp. nov. a polyhydroxyalcanoate-producing bacterium.</title>
        <authorList>
            <person name="Zheng W."/>
            <person name="Yu S."/>
            <person name="Huang Y."/>
        </authorList>
    </citation>
    <scope>NUCLEOTIDE SEQUENCE</scope>
    <source>
        <strain evidence="9">DP4N28-3</strain>
    </source>
</reference>
<keyword evidence="5 9" id="KW-0418">Kinase</keyword>
<dbReference type="InterPro" id="IPR003018">
    <property type="entry name" value="GAF"/>
</dbReference>
<gene>
    <name evidence="9" type="ORF">KY465_18190</name>
</gene>
<keyword evidence="7" id="KW-0902">Two-component regulatory system</keyword>
<feature type="domain" description="Histidine kinase" evidence="8">
    <location>
        <begin position="150"/>
        <end position="362"/>
    </location>
</feature>
<keyword evidence="3" id="KW-0808">Transferase</keyword>
<keyword evidence="6" id="KW-0067">ATP-binding</keyword>
<protein>
    <recommendedName>
        <fullName evidence="2">histidine kinase</fullName>
        <ecNumber evidence="2">2.7.13.3</ecNumber>
    </recommendedName>
</protein>
<dbReference type="GO" id="GO:0016301">
    <property type="term" value="F:kinase activity"/>
    <property type="evidence" value="ECO:0007669"/>
    <property type="project" value="UniProtKB-KW"/>
</dbReference>
<evidence type="ECO:0000256" key="6">
    <source>
        <dbReference type="ARBA" id="ARBA00022840"/>
    </source>
</evidence>
<keyword evidence="10" id="KW-1185">Reference proteome</keyword>
<evidence type="ECO:0000256" key="4">
    <source>
        <dbReference type="ARBA" id="ARBA00022741"/>
    </source>
</evidence>
<dbReference type="Pfam" id="PF02518">
    <property type="entry name" value="HATPase_c"/>
    <property type="match status" value="1"/>
</dbReference>
<dbReference type="Proteomes" id="UP001430804">
    <property type="component" value="Unassembled WGS sequence"/>
</dbReference>
<dbReference type="PROSITE" id="PS50109">
    <property type="entry name" value="HIS_KIN"/>
    <property type="match status" value="1"/>
</dbReference>
<dbReference type="PANTHER" id="PTHR42878:SF7">
    <property type="entry name" value="SENSOR HISTIDINE KINASE GLRK"/>
    <property type="match status" value="1"/>
</dbReference>
<dbReference type="InterPro" id="IPR003594">
    <property type="entry name" value="HATPase_dom"/>
</dbReference>
<dbReference type="Pfam" id="PF00512">
    <property type="entry name" value="HisKA"/>
    <property type="match status" value="1"/>
</dbReference>
<dbReference type="InterPro" id="IPR005467">
    <property type="entry name" value="His_kinase_dom"/>
</dbReference>
<dbReference type="EC" id="2.7.13.3" evidence="2"/>